<accession>A0ABD0VGN0</accession>
<dbReference type="GO" id="GO:0006508">
    <property type="term" value="P:proteolysis"/>
    <property type="evidence" value="ECO:0007669"/>
    <property type="project" value="UniProtKB-KW"/>
</dbReference>
<protein>
    <recommendedName>
        <fullName evidence="8">Peptidase M16 N-terminal domain-containing protein</fullName>
    </recommendedName>
</protein>
<dbReference type="SUPFAM" id="SSF63411">
    <property type="entry name" value="LuxS/MPP-like metallohydrolase"/>
    <property type="match status" value="1"/>
</dbReference>
<keyword evidence="3" id="KW-0479">Metal-binding</keyword>
<dbReference type="InterPro" id="IPR011765">
    <property type="entry name" value="Pept_M16_N"/>
</dbReference>
<evidence type="ECO:0000313" key="9">
    <source>
        <dbReference type="EMBL" id="KAL0924304.1"/>
    </source>
</evidence>
<evidence type="ECO:0000256" key="3">
    <source>
        <dbReference type="ARBA" id="ARBA00022723"/>
    </source>
</evidence>
<evidence type="ECO:0000256" key="2">
    <source>
        <dbReference type="ARBA" id="ARBA00022670"/>
    </source>
</evidence>
<name>A0ABD0VGN0_DENTH</name>
<dbReference type="PANTHER" id="PTHR43690:SF18">
    <property type="entry name" value="INSULIN-DEGRADING ENZYME-RELATED"/>
    <property type="match status" value="1"/>
</dbReference>
<evidence type="ECO:0000256" key="6">
    <source>
        <dbReference type="ARBA" id="ARBA00023049"/>
    </source>
</evidence>
<organism evidence="9 10">
    <name type="scientific">Dendrobium thyrsiflorum</name>
    <name type="common">Pinecone-like raceme dendrobium</name>
    <name type="synonym">Orchid</name>
    <dbReference type="NCBI Taxonomy" id="117978"/>
    <lineage>
        <taxon>Eukaryota</taxon>
        <taxon>Viridiplantae</taxon>
        <taxon>Streptophyta</taxon>
        <taxon>Embryophyta</taxon>
        <taxon>Tracheophyta</taxon>
        <taxon>Spermatophyta</taxon>
        <taxon>Magnoliopsida</taxon>
        <taxon>Liliopsida</taxon>
        <taxon>Asparagales</taxon>
        <taxon>Orchidaceae</taxon>
        <taxon>Epidendroideae</taxon>
        <taxon>Malaxideae</taxon>
        <taxon>Dendrobiinae</taxon>
        <taxon>Dendrobium</taxon>
    </lineage>
</organism>
<evidence type="ECO:0000256" key="4">
    <source>
        <dbReference type="ARBA" id="ARBA00022801"/>
    </source>
</evidence>
<feature type="region of interest" description="Disordered" evidence="7">
    <location>
        <begin position="236"/>
        <end position="266"/>
    </location>
</feature>
<keyword evidence="10" id="KW-1185">Reference proteome</keyword>
<sequence length="591" mass="66326">MSYQICRSASRAVRSLLSASKSSPILFALKACVCVYFPWIGKPLQASSSSNDPTIDLPTSVGIIARGLQRTMDCQRRWAVDDNRSRGRWAVDEDRCRIIWAVNDDRRRRRRAVDNDRRYEVLWASQVIASLDRMDALCVNFMHSVERIMSRSATIPAMSLLCSSNTHAQPTLLQHDPSATGIEGERFVGPPLPLARMNQPQFEIHVPPARLTLRSPPDLPAFLTLQRASALKLAQRSHVKGSSEPPSSPTVTEVTDSTFDSSRDPIPDEATVAAIVETHEFDPASAFLGTSHQTNMLPRLPLSIRRPPAHSCLRVLRPRIPCDQEDVDEEAGDGSKCEGIKKKGAPLIKKAAAAMCFARHGGYSNAYTETCYHFKVNHEYLKGALNIFSQLSVTPIVKAQAMERDVLVDLEFNQVLQSDSCRLLQLTYHTSILGHPFNRFFWENKKSLVDAMENRDNLHKELLLMYGLKTDSFVQKSARKLFGQMPQRIAISWNAMVQVSVKNHIPQLGTSPLVQILETGSSKAKEDSAKILGNLYNRNKDIRACVQSANVVPALLWLLKNLLSVFKIFDPGELLMSPPMKRLDRVEFFRR</sequence>
<reference evidence="9 10" key="1">
    <citation type="journal article" date="2024" name="Plant Biotechnol. J.">
        <title>Dendrobium thyrsiflorum genome and its molecular insights into genes involved in important horticultural traits.</title>
        <authorList>
            <person name="Chen B."/>
            <person name="Wang J.Y."/>
            <person name="Zheng P.J."/>
            <person name="Li K.L."/>
            <person name="Liang Y.M."/>
            <person name="Chen X.F."/>
            <person name="Zhang C."/>
            <person name="Zhao X."/>
            <person name="He X."/>
            <person name="Zhang G.Q."/>
            <person name="Liu Z.J."/>
            <person name="Xu Q."/>
        </authorList>
    </citation>
    <scope>NUCLEOTIDE SEQUENCE [LARGE SCALE GENOMIC DNA]</scope>
    <source>
        <strain evidence="9">GZMU011</strain>
    </source>
</reference>
<keyword evidence="4" id="KW-0378">Hydrolase</keyword>
<dbReference type="InterPro" id="IPR016024">
    <property type="entry name" value="ARM-type_fold"/>
</dbReference>
<dbReference type="EMBL" id="JANQDX010000005">
    <property type="protein sequence ID" value="KAL0924304.1"/>
    <property type="molecule type" value="Genomic_DNA"/>
</dbReference>
<gene>
    <name evidence="9" type="ORF">M5K25_005120</name>
</gene>
<evidence type="ECO:0000313" key="10">
    <source>
        <dbReference type="Proteomes" id="UP001552299"/>
    </source>
</evidence>
<proteinExistence type="inferred from homology"/>
<dbReference type="Proteomes" id="UP001552299">
    <property type="component" value="Unassembled WGS sequence"/>
</dbReference>
<dbReference type="Gene3D" id="1.25.10.10">
    <property type="entry name" value="Leucine-rich Repeat Variant"/>
    <property type="match status" value="1"/>
</dbReference>
<comment type="caution">
    <text evidence="9">The sequence shown here is derived from an EMBL/GenBank/DDBJ whole genome shotgun (WGS) entry which is preliminary data.</text>
</comment>
<keyword evidence="5" id="KW-0862">Zinc</keyword>
<comment type="similarity">
    <text evidence="1">Belongs to the peptidase M16 family.</text>
</comment>
<dbReference type="InterPro" id="IPR050626">
    <property type="entry name" value="Peptidase_M16"/>
</dbReference>
<evidence type="ECO:0000259" key="8">
    <source>
        <dbReference type="Pfam" id="PF00675"/>
    </source>
</evidence>
<dbReference type="InterPro" id="IPR011249">
    <property type="entry name" value="Metalloenz_LuxS/M16"/>
</dbReference>
<dbReference type="SUPFAM" id="SSF48371">
    <property type="entry name" value="ARM repeat"/>
    <property type="match status" value="1"/>
</dbReference>
<evidence type="ECO:0000256" key="7">
    <source>
        <dbReference type="SAM" id="MobiDB-lite"/>
    </source>
</evidence>
<evidence type="ECO:0000256" key="1">
    <source>
        <dbReference type="ARBA" id="ARBA00007261"/>
    </source>
</evidence>
<feature type="domain" description="Peptidase M16 N-terminal" evidence="8">
    <location>
        <begin position="356"/>
        <end position="419"/>
    </location>
</feature>
<feature type="compositionally biased region" description="Low complexity" evidence="7">
    <location>
        <begin position="242"/>
        <end position="258"/>
    </location>
</feature>
<dbReference type="GO" id="GO:0008237">
    <property type="term" value="F:metallopeptidase activity"/>
    <property type="evidence" value="ECO:0007669"/>
    <property type="project" value="UniProtKB-KW"/>
</dbReference>
<dbReference type="GO" id="GO:0046872">
    <property type="term" value="F:metal ion binding"/>
    <property type="evidence" value="ECO:0007669"/>
    <property type="project" value="UniProtKB-KW"/>
</dbReference>
<evidence type="ECO:0000256" key="5">
    <source>
        <dbReference type="ARBA" id="ARBA00022833"/>
    </source>
</evidence>
<dbReference type="Gene3D" id="3.30.830.10">
    <property type="entry name" value="Metalloenzyme, LuxS/M16 peptidase-like"/>
    <property type="match status" value="1"/>
</dbReference>
<dbReference type="Pfam" id="PF00675">
    <property type="entry name" value="Peptidase_M16"/>
    <property type="match status" value="1"/>
</dbReference>
<keyword evidence="2" id="KW-0645">Protease</keyword>
<dbReference type="PANTHER" id="PTHR43690">
    <property type="entry name" value="NARDILYSIN"/>
    <property type="match status" value="1"/>
</dbReference>
<dbReference type="InterPro" id="IPR011989">
    <property type="entry name" value="ARM-like"/>
</dbReference>
<keyword evidence="6" id="KW-0482">Metalloprotease</keyword>
<dbReference type="AlphaFoldDB" id="A0ABD0VGN0"/>